<protein>
    <submittedName>
        <fullName evidence="7">Acetolactate synthase-1/2/3 large subunit</fullName>
        <ecNumber evidence="7">2.2.1.6</ecNumber>
    </submittedName>
</protein>
<dbReference type="CDD" id="cd07035">
    <property type="entry name" value="TPP_PYR_POX_like"/>
    <property type="match status" value="1"/>
</dbReference>
<dbReference type="Proteomes" id="UP000821656">
    <property type="component" value="Unassembled WGS sequence"/>
</dbReference>
<dbReference type="Gene3D" id="3.40.50.970">
    <property type="match status" value="2"/>
</dbReference>
<dbReference type="EMBL" id="JABSXK010000001">
    <property type="protein sequence ID" value="NRV11694.1"/>
    <property type="molecule type" value="Genomic_DNA"/>
</dbReference>
<dbReference type="AlphaFoldDB" id="A0A1B9BPV5"/>
<dbReference type="InterPro" id="IPR012001">
    <property type="entry name" value="Thiamin_PyroP_enz_TPP-bd_dom"/>
</dbReference>
<evidence type="ECO:0000313" key="7">
    <source>
        <dbReference type="EMBL" id="NRV11694.1"/>
    </source>
</evidence>
<dbReference type="GO" id="GO:0030976">
    <property type="term" value="F:thiamine pyrophosphate binding"/>
    <property type="evidence" value="ECO:0007669"/>
    <property type="project" value="InterPro"/>
</dbReference>
<dbReference type="EC" id="2.2.1.6" evidence="7"/>
<reference evidence="7" key="1">
    <citation type="submission" date="2020-05" db="EMBL/GenBank/DDBJ databases">
        <title>Genomic insights into acetone-butanol-ethanol (ABE) fermentation by sequencing solventogenic clostridia strains.</title>
        <authorList>
            <person name="Brown S."/>
        </authorList>
    </citation>
    <scope>NUCLEOTIDE SEQUENCE</scope>
    <source>
        <strain evidence="7">DJ126</strain>
    </source>
</reference>
<gene>
    <name evidence="7" type="ORF">DFH45_004657</name>
</gene>
<evidence type="ECO:0000259" key="4">
    <source>
        <dbReference type="Pfam" id="PF00205"/>
    </source>
</evidence>
<dbReference type="Gene3D" id="3.40.50.1220">
    <property type="entry name" value="TPP-binding domain"/>
    <property type="match status" value="1"/>
</dbReference>
<dbReference type="PANTHER" id="PTHR18968:SF142">
    <property type="entry name" value="ACETOLACTATE SYNTHASE"/>
    <property type="match status" value="1"/>
</dbReference>
<feature type="domain" description="Thiamine pyrophosphate enzyme central" evidence="4">
    <location>
        <begin position="200"/>
        <end position="332"/>
    </location>
</feature>
<dbReference type="Pfam" id="PF02775">
    <property type="entry name" value="TPP_enzyme_C"/>
    <property type="match status" value="1"/>
</dbReference>
<dbReference type="PANTHER" id="PTHR18968">
    <property type="entry name" value="THIAMINE PYROPHOSPHATE ENZYMES"/>
    <property type="match status" value="1"/>
</dbReference>
<dbReference type="SUPFAM" id="SSF52518">
    <property type="entry name" value="Thiamin diphosphate-binding fold (THDP-binding)"/>
    <property type="match status" value="2"/>
</dbReference>
<dbReference type="RefSeq" id="WP_065416751.1">
    <property type="nucleotide sequence ID" value="NZ_CP016090.1"/>
</dbReference>
<dbReference type="GO" id="GO:0003984">
    <property type="term" value="F:acetolactate synthase activity"/>
    <property type="evidence" value="ECO:0007669"/>
    <property type="project" value="UniProtKB-EC"/>
</dbReference>
<dbReference type="GO" id="GO:0000287">
    <property type="term" value="F:magnesium ion binding"/>
    <property type="evidence" value="ECO:0007669"/>
    <property type="project" value="InterPro"/>
</dbReference>
<evidence type="ECO:0000256" key="3">
    <source>
        <dbReference type="RuleBase" id="RU362132"/>
    </source>
</evidence>
<dbReference type="Pfam" id="PF02776">
    <property type="entry name" value="TPP_enzyme_N"/>
    <property type="match status" value="1"/>
</dbReference>
<dbReference type="GO" id="GO:0009099">
    <property type="term" value="P:L-valine biosynthetic process"/>
    <property type="evidence" value="ECO:0007669"/>
    <property type="project" value="TreeGrafter"/>
</dbReference>
<evidence type="ECO:0000259" key="6">
    <source>
        <dbReference type="Pfam" id="PF02776"/>
    </source>
</evidence>
<organism evidence="7 8">
    <name type="scientific">Clostridium beijerinckii</name>
    <name type="common">Clostridium MP</name>
    <dbReference type="NCBI Taxonomy" id="1520"/>
    <lineage>
        <taxon>Bacteria</taxon>
        <taxon>Bacillati</taxon>
        <taxon>Bacillota</taxon>
        <taxon>Clostridia</taxon>
        <taxon>Eubacteriales</taxon>
        <taxon>Clostridiaceae</taxon>
        <taxon>Clostridium</taxon>
    </lineage>
</organism>
<feature type="domain" description="Thiamine pyrophosphate enzyme TPP-binding" evidence="5">
    <location>
        <begin position="388"/>
        <end position="537"/>
    </location>
</feature>
<dbReference type="InterPro" id="IPR029061">
    <property type="entry name" value="THDP-binding"/>
</dbReference>
<evidence type="ECO:0000259" key="5">
    <source>
        <dbReference type="Pfam" id="PF02775"/>
    </source>
</evidence>
<keyword evidence="7" id="KW-0808">Transferase</keyword>
<dbReference type="InterPro" id="IPR029035">
    <property type="entry name" value="DHS-like_NAD/FAD-binding_dom"/>
</dbReference>
<dbReference type="InterPro" id="IPR011766">
    <property type="entry name" value="TPP_enzyme_TPP-bd"/>
</dbReference>
<evidence type="ECO:0000256" key="2">
    <source>
        <dbReference type="ARBA" id="ARBA00023052"/>
    </source>
</evidence>
<evidence type="ECO:0000313" key="8">
    <source>
        <dbReference type="Proteomes" id="UP000821656"/>
    </source>
</evidence>
<evidence type="ECO:0000256" key="1">
    <source>
        <dbReference type="ARBA" id="ARBA00007812"/>
    </source>
</evidence>
<feature type="domain" description="Thiamine pyrophosphate enzyme N-terminal TPP-binding" evidence="6">
    <location>
        <begin position="1"/>
        <end position="124"/>
    </location>
</feature>
<keyword evidence="2 3" id="KW-0786">Thiamine pyrophosphate</keyword>
<accession>A0A1B9BPV5</accession>
<dbReference type="GO" id="GO:0005948">
    <property type="term" value="C:acetolactate synthase complex"/>
    <property type="evidence" value="ECO:0007669"/>
    <property type="project" value="TreeGrafter"/>
</dbReference>
<dbReference type="InterPro" id="IPR012000">
    <property type="entry name" value="Thiamin_PyroP_enz_cen_dom"/>
</dbReference>
<comment type="caution">
    <text evidence="7">The sequence shown here is derived from an EMBL/GenBank/DDBJ whole genome shotgun (WGS) entry which is preliminary data.</text>
</comment>
<dbReference type="GO" id="GO:0050660">
    <property type="term" value="F:flavin adenine dinucleotide binding"/>
    <property type="evidence" value="ECO:0007669"/>
    <property type="project" value="TreeGrafter"/>
</dbReference>
<dbReference type="InterPro" id="IPR045229">
    <property type="entry name" value="TPP_enz"/>
</dbReference>
<name>A0A1B9BPV5_CLOBE</name>
<dbReference type="GO" id="GO:0009097">
    <property type="term" value="P:isoleucine biosynthetic process"/>
    <property type="evidence" value="ECO:0007669"/>
    <property type="project" value="TreeGrafter"/>
</dbReference>
<dbReference type="SUPFAM" id="SSF52467">
    <property type="entry name" value="DHS-like NAD/FAD-binding domain"/>
    <property type="match status" value="1"/>
</dbReference>
<proteinExistence type="inferred from homology"/>
<comment type="similarity">
    <text evidence="1 3">Belongs to the TPP enzyme family.</text>
</comment>
<dbReference type="Pfam" id="PF00205">
    <property type="entry name" value="TPP_enzyme_M"/>
    <property type="match status" value="1"/>
</dbReference>
<dbReference type="FunFam" id="3.40.50.970:FF:000007">
    <property type="entry name" value="Acetolactate synthase"/>
    <property type="match status" value="1"/>
</dbReference>
<sequence>MKVSDYIVTFFIEIGVSDVFGYPGGMVTHLMDSFNKYKEHISIHLNYHEQGAAFSACGYAQISNKPGIAYATSGPGATNLITGIANAYFDSIPCVFITGQVNTYESKGSLPVRQKGFQETDIVSIVKPITKYSVKIENEKNIKYELEKAFYISCNGRKGPVLLDIPMNIQRSDVIPEKLKCYESNDSEEDNWDYDNLKNTMLEMLKSSKKPVILAGNGINIAGVVKKFREFIDLTGIPVVTSMIGRDVLPGNAKNNCGFIGAYGHRCANFIISNSDLIISLGSRLDCRQTGSNLKVFAENAKLLRVDIDNLELTNTIKDDEISVLADLDKLMTILITDEFKLKSNYKKWINACIKIKEELKDIDSQYENNIVKEFSRIIPDNSIITTDVGQNQVWIAQYFVIKNNQRMLFSGGHGAMGYSLPCAIGAYYGSRKKVISFNGDGGLQMNIQELQFIARENIPIKVIVLNNKSLGMIRHFQEMYLNSNFVQTKKEMGYITPDFEKIAEAYGLRYIKINSVEEILKCSNVLTDENPCFIEIALTDTTYLYPKLAVNKPIYDQDPPLDREHLNRLIKICNI</sequence>